<dbReference type="Gene3D" id="3.50.30.30">
    <property type="match status" value="1"/>
</dbReference>
<evidence type="ECO:0000259" key="7">
    <source>
        <dbReference type="Pfam" id="PF04389"/>
    </source>
</evidence>
<dbReference type="AlphaFoldDB" id="A0A193LL11"/>
<dbReference type="KEGG" id="woc:BA177_08380"/>
<evidence type="ECO:0000256" key="1">
    <source>
        <dbReference type="ARBA" id="ARBA00022438"/>
    </source>
</evidence>
<dbReference type="GO" id="GO:0006508">
    <property type="term" value="P:proteolysis"/>
    <property type="evidence" value="ECO:0007669"/>
    <property type="project" value="UniProtKB-KW"/>
</dbReference>
<evidence type="ECO:0000256" key="4">
    <source>
        <dbReference type="ARBA" id="ARBA00022729"/>
    </source>
</evidence>
<sequence length="551" mass="59864">MALVACGDKPVADSAFAVAPEVGAAEEAVKLITADSMRDHIIELSDDKYEGRGPGSRGDRMARDYLVEQLKALGLQPGAADGSWQQPFNLVGVTAEQPAVWRFAKDGQETTLKQWDEFIVASGVQAERATVADAELVFVGYGIQAPEYQWDDYKGMDLRGKVLVMLNNDPSWDPELFAGETRLYYGRWSYKYESAAAQGAAGAIIIHTTPSAGYPFQVVQTSWTGEQFELQAGDEPRMQVEGWVSEDAARKVIAMSGHDLDALREAADNRDFAPVPLGVSTSIAMDVSINRVESANVLGQIPGSDPELNDEVVIYTAHHDHLGIGTPDASGDNIYNGAMDNASGVAQLLAITRAIKALPEAPRRSILIAFVGAEEQGLLGSMYYAANPTFPPGKIAANINYDGGNIWGHTHDLTFIGLGKSTIDGIVKGIAAQQNRVVKADQFADRGYFYRSDQFSFAKIGVPALYLDTGTEFVDKPADWGEQQVNHYTDVNYHQPSDEYDPSWNFDGMIEDASLGFWTGLAIANSDTMPSWNPGDEFEAARLEALEAVKD</sequence>
<keyword evidence="3" id="KW-0479">Metal-binding</keyword>
<dbReference type="EMBL" id="CP016268">
    <property type="protein sequence ID" value="ANO53103.1"/>
    <property type="molecule type" value="Genomic_DNA"/>
</dbReference>
<dbReference type="GO" id="GO:0004177">
    <property type="term" value="F:aminopeptidase activity"/>
    <property type="evidence" value="ECO:0007669"/>
    <property type="project" value="UniProtKB-KW"/>
</dbReference>
<dbReference type="Pfam" id="PF04389">
    <property type="entry name" value="Peptidase_M28"/>
    <property type="match status" value="1"/>
</dbReference>
<reference evidence="8 9" key="1">
    <citation type="submission" date="2016-06" db="EMBL/GenBank/DDBJ databases">
        <title>Complete genome sequence of a deep-branching marine Gamma Proteobacterium Woeseia oceani type strain XK5.</title>
        <authorList>
            <person name="Mu D."/>
            <person name="Du Z."/>
        </authorList>
    </citation>
    <scope>NUCLEOTIDE SEQUENCE [LARGE SCALE GENOMIC DNA]</scope>
    <source>
        <strain evidence="8 9">XK5</strain>
    </source>
</reference>
<dbReference type="SUPFAM" id="SSF53187">
    <property type="entry name" value="Zn-dependent exopeptidases"/>
    <property type="match status" value="1"/>
</dbReference>
<gene>
    <name evidence="8" type="ORF">BA177_08380</name>
</gene>
<organism evidence="8 9">
    <name type="scientific">Woeseia oceani</name>
    <dbReference type="NCBI Taxonomy" id="1548547"/>
    <lineage>
        <taxon>Bacteria</taxon>
        <taxon>Pseudomonadati</taxon>
        <taxon>Pseudomonadota</taxon>
        <taxon>Gammaproteobacteria</taxon>
        <taxon>Woeseiales</taxon>
        <taxon>Woeseiaceae</taxon>
        <taxon>Woeseia</taxon>
    </lineage>
</organism>
<evidence type="ECO:0000256" key="2">
    <source>
        <dbReference type="ARBA" id="ARBA00022670"/>
    </source>
</evidence>
<evidence type="ECO:0000256" key="5">
    <source>
        <dbReference type="ARBA" id="ARBA00022801"/>
    </source>
</evidence>
<dbReference type="InterPro" id="IPR046450">
    <property type="entry name" value="PA_dom_sf"/>
</dbReference>
<feature type="domain" description="Peptidase M28" evidence="7">
    <location>
        <begin position="296"/>
        <end position="512"/>
    </location>
</feature>
<dbReference type="GO" id="GO:0046872">
    <property type="term" value="F:metal ion binding"/>
    <property type="evidence" value="ECO:0007669"/>
    <property type="project" value="UniProtKB-KW"/>
</dbReference>
<proteinExistence type="predicted"/>
<dbReference type="STRING" id="1548547.BA177_08380"/>
<protein>
    <submittedName>
        <fullName evidence="8">Peptidase M28</fullName>
    </submittedName>
</protein>
<accession>A0A193LL11</accession>
<dbReference type="SUPFAM" id="SSF52025">
    <property type="entry name" value="PA domain"/>
    <property type="match status" value="1"/>
</dbReference>
<evidence type="ECO:0000313" key="9">
    <source>
        <dbReference type="Proteomes" id="UP000092695"/>
    </source>
</evidence>
<name>A0A193LL11_9GAMM</name>
<keyword evidence="1" id="KW-0031">Aminopeptidase</keyword>
<keyword evidence="9" id="KW-1185">Reference proteome</keyword>
<dbReference type="Gene3D" id="3.40.630.10">
    <property type="entry name" value="Zn peptidases"/>
    <property type="match status" value="2"/>
</dbReference>
<dbReference type="GO" id="GO:0008235">
    <property type="term" value="F:metalloexopeptidase activity"/>
    <property type="evidence" value="ECO:0007669"/>
    <property type="project" value="InterPro"/>
</dbReference>
<evidence type="ECO:0000256" key="6">
    <source>
        <dbReference type="ARBA" id="ARBA00022833"/>
    </source>
</evidence>
<dbReference type="InterPro" id="IPR007484">
    <property type="entry name" value="Peptidase_M28"/>
</dbReference>
<keyword evidence="6" id="KW-0862">Zinc</keyword>
<keyword evidence="4" id="KW-0732">Signal</keyword>
<dbReference type="PANTHER" id="PTHR12147">
    <property type="entry name" value="METALLOPEPTIDASE M28 FAMILY MEMBER"/>
    <property type="match status" value="1"/>
</dbReference>
<dbReference type="PANTHER" id="PTHR12147:SF56">
    <property type="entry name" value="AMINOPEPTIDASE YDR415C-RELATED"/>
    <property type="match status" value="1"/>
</dbReference>
<evidence type="ECO:0000256" key="3">
    <source>
        <dbReference type="ARBA" id="ARBA00022723"/>
    </source>
</evidence>
<dbReference type="InterPro" id="IPR045175">
    <property type="entry name" value="M28_fam"/>
</dbReference>
<dbReference type="Proteomes" id="UP000092695">
    <property type="component" value="Chromosome"/>
</dbReference>
<evidence type="ECO:0000313" key="8">
    <source>
        <dbReference type="EMBL" id="ANO53103.1"/>
    </source>
</evidence>
<keyword evidence="2" id="KW-0645">Protease</keyword>
<keyword evidence="5" id="KW-0378">Hydrolase</keyword>